<proteinExistence type="predicted"/>
<evidence type="ECO:0000313" key="4">
    <source>
        <dbReference type="Proteomes" id="UP000260025"/>
    </source>
</evidence>
<dbReference type="GO" id="GO:0006313">
    <property type="term" value="P:DNA transposition"/>
    <property type="evidence" value="ECO:0007669"/>
    <property type="project" value="InterPro"/>
</dbReference>
<dbReference type="PANTHER" id="PTHR37023:SF1">
    <property type="entry name" value="ISSOD25 TRANSPOSASE TNPA_ISSOD25"/>
    <property type="match status" value="1"/>
</dbReference>
<gene>
    <name evidence="3" type="ORF">DXA38_14840</name>
</gene>
<dbReference type="RefSeq" id="WP_117443837.1">
    <property type="nucleotide sequence ID" value="NZ_JAJFEN010000019.1"/>
</dbReference>
<reference evidence="3 4" key="1">
    <citation type="submission" date="2018-08" db="EMBL/GenBank/DDBJ databases">
        <title>A genome reference for cultivated species of the human gut microbiota.</title>
        <authorList>
            <person name="Zou Y."/>
            <person name="Xue W."/>
            <person name="Luo G."/>
        </authorList>
    </citation>
    <scope>NUCLEOTIDE SEQUENCE [LARGE SCALE GENOMIC DNA]</scope>
    <source>
        <strain evidence="3 4">OF01-2LB</strain>
    </source>
</reference>
<dbReference type="PANTHER" id="PTHR37023">
    <property type="entry name" value="TRANSPOSASE"/>
    <property type="match status" value="1"/>
</dbReference>
<dbReference type="Proteomes" id="UP000260025">
    <property type="component" value="Unassembled WGS sequence"/>
</dbReference>
<dbReference type="Pfam" id="PF04986">
    <property type="entry name" value="Y2_Tnp"/>
    <property type="match status" value="1"/>
</dbReference>
<feature type="domain" description="Transposase IS801/IS1294" evidence="1">
    <location>
        <begin position="167"/>
        <end position="342"/>
    </location>
</feature>
<dbReference type="OrthoDB" id="9791273at2"/>
<feature type="domain" description="Transposase zinc-binding" evidence="2">
    <location>
        <begin position="29"/>
        <end position="123"/>
    </location>
</feature>
<comment type="caution">
    <text evidence="3">The sequence shown here is derived from an EMBL/GenBank/DDBJ whole genome shotgun (WGS) entry which is preliminary data.</text>
</comment>
<dbReference type="Pfam" id="PF14319">
    <property type="entry name" value="Zn_Tnp_IS91"/>
    <property type="match status" value="1"/>
</dbReference>
<accession>A0A3E2VT45</accession>
<evidence type="ECO:0000313" key="3">
    <source>
        <dbReference type="EMBL" id="RGC14071.1"/>
    </source>
</evidence>
<dbReference type="AlphaFoldDB" id="A0A3E2VT45"/>
<dbReference type="GO" id="GO:0004803">
    <property type="term" value="F:transposase activity"/>
    <property type="evidence" value="ECO:0007669"/>
    <property type="project" value="InterPro"/>
</dbReference>
<organism evidence="3 4">
    <name type="scientific">Clostridium innocuum</name>
    <dbReference type="NCBI Taxonomy" id="1522"/>
    <lineage>
        <taxon>Bacteria</taxon>
        <taxon>Bacillati</taxon>
        <taxon>Bacillota</taxon>
        <taxon>Clostridia</taxon>
        <taxon>Eubacteriales</taxon>
        <taxon>Clostridiaceae</taxon>
        <taxon>Clostridium</taxon>
    </lineage>
</organism>
<sequence>MASEMMMKKLGLLCADDFVDLDKNIIQNIFTNHFQELLEDPEIIQKPLRSCVFSNVERMVKCRTPEAGFSLFECPHCHDFKIVPHSCKSKFCNSCGVKYAAQRADTIKSIVLDCPHRHVVLTIAEKLRQFFQYDRKLLNLLFSAAADTLNHIFDSFGKKDDHFKPAFIITLHTFGRDLKWNPHVHILLADGYVDEANVFHRLKFISYTALRKRWMTTLLYALRDNIGDKYKLMLKKITNILYKKYDNGFYVYAPPTKYKNVDDTVDYVVRYVGRPVMAQSRITDYDPVNKTVSYWYERHEDGVRVDICESVIDFMKKLILHVPDDQFKMIRYYGVYASVKKKARALVKVMTQRLFRASLFKKNWRDFLIHTFHHDPLLCKCGHYMEFLECYVP</sequence>
<dbReference type="EMBL" id="QVEV01000024">
    <property type="protein sequence ID" value="RGC14071.1"/>
    <property type="molecule type" value="Genomic_DNA"/>
</dbReference>
<dbReference type="GO" id="GO:0003677">
    <property type="term" value="F:DNA binding"/>
    <property type="evidence" value="ECO:0007669"/>
    <property type="project" value="InterPro"/>
</dbReference>
<dbReference type="InterPro" id="IPR026889">
    <property type="entry name" value="Zn_Tnp"/>
</dbReference>
<protein>
    <submittedName>
        <fullName evidence="3">Transposase</fullName>
    </submittedName>
</protein>
<dbReference type="InterPro" id="IPR007069">
    <property type="entry name" value="Transposase_32"/>
</dbReference>
<evidence type="ECO:0000259" key="1">
    <source>
        <dbReference type="Pfam" id="PF04986"/>
    </source>
</evidence>
<evidence type="ECO:0000259" key="2">
    <source>
        <dbReference type="Pfam" id="PF14319"/>
    </source>
</evidence>
<name>A0A3E2VT45_CLOIN</name>